<protein>
    <submittedName>
        <fullName evidence="1">Uncharacterized protein</fullName>
    </submittedName>
</protein>
<dbReference type="Gramene" id="KXG23370">
    <property type="protein sequence ID" value="KXG23370"/>
    <property type="gene ID" value="SORBI_3008G088400"/>
</dbReference>
<reference evidence="1 2" key="1">
    <citation type="journal article" date="2009" name="Nature">
        <title>The Sorghum bicolor genome and the diversification of grasses.</title>
        <authorList>
            <person name="Paterson A.H."/>
            <person name="Bowers J.E."/>
            <person name="Bruggmann R."/>
            <person name="Dubchak I."/>
            <person name="Grimwood J."/>
            <person name="Gundlach H."/>
            <person name="Haberer G."/>
            <person name="Hellsten U."/>
            <person name="Mitros T."/>
            <person name="Poliakov A."/>
            <person name="Schmutz J."/>
            <person name="Spannagl M."/>
            <person name="Tang H."/>
            <person name="Wang X."/>
            <person name="Wicker T."/>
            <person name="Bharti A.K."/>
            <person name="Chapman J."/>
            <person name="Feltus F.A."/>
            <person name="Gowik U."/>
            <person name="Grigoriev I.V."/>
            <person name="Lyons E."/>
            <person name="Maher C.A."/>
            <person name="Martis M."/>
            <person name="Narechania A."/>
            <person name="Otillar R.P."/>
            <person name="Penning B.W."/>
            <person name="Salamov A.A."/>
            <person name="Wang Y."/>
            <person name="Zhang L."/>
            <person name="Carpita N.C."/>
            <person name="Freeling M."/>
            <person name="Gingle A.R."/>
            <person name="Hash C.T."/>
            <person name="Keller B."/>
            <person name="Klein P."/>
            <person name="Kresovich S."/>
            <person name="McCann M.C."/>
            <person name="Ming R."/>
            <person name="Peterson D.G."/>
            <person name="Mehboob-ur-Rahman"/>
            <person name="Ware D."/>
            <person name="Westhoff P."/>
            <person name="Mayer K.F."/>
            <person name="Messing J."/>
            <person name="Rokhsar D.S."/>
        </authorList>
    </citation>
    <scope>NUCLEOTIDE SEQUENCE [LARGE SCALE GENOMIC DNA]</scope>
    <source>
        <strain evidence="2">cv. BTx623</strain>
    </source>
</reference>
<dbReference type="EMBL" id="CM000767">
    <property type="protein sequence ID" value="KXG23370.1"/>
    <property type="molecule type" value="Genomic_DNA"/>
</dbReference>
<dbReference type="AlphaFoldDB" id="A0A1B6PCA1"/>
<reference evidence="2" key="2">
    <citation type="journal article" date="2018" name="Plant J.">
        <title>The Sorghum bicolor reference genome: improved assembly, gene annotations, a transcriptome atlas, and signatures of genome organization.</title>
        <authorList>
            <person name="McCormick R.F."/>
            <person name="Truong S.K."/>
            <person name="Sreedasyam A."/>
            <person name="Jenkins J."/>
            <person name="Shu S."/>
            <person name="Sims D."/>
            <person name="Kennedy M."/>
            <person name="Amirebrahimi M."/>
            <person name="Weers B.D."/>
            <person name="McKinley B."/>
            <person name="Mattison A."/>
            <person name="Morishige D.T."/>
            <person name="Grimwood J."/>
            <person name="Schmutz J."/>
            <person name="Mullet J.E."/>
        </authorList>
    </citation>
    <scope>NUCLEOTIDE SEQUENCE [LARGE SCALE GENOMIC DNA]</scope>
    <source>
        <strain evidence="2">cv. BTx623</strain>
    </source>
</reference>
<proteinExistence type="predicted"/>
<accession>A0A1B6PCA1</accession>
<evidence type="ECO:0000313" key="2">
    <source>
        <dbReference type="Proteomes" id="UP000000768"/>
    </source>
</evidence>
<sequence>MTPKKIFYPHPQTRLTRYSQRTGNQQPTFLFPAHQSPAHKSHIKAAKPKCSTYLCSPLSRLAAAGCLASHELCRTLALLQSHSTTLVVLLARKFQIESRTPSFCSLSHACSMRSRLRAALPPSCSVHP</sequence>
<organism evidence="1 2">
    <name type="scientific">Sorghum bicolor</name>
    <name type="common">Sorghum</name>
    <name type="synonym">Sorghum vulgare</name>
    <dbReference type="NCBI Taxonomy" id="4558"/>
    <lineage>
        <taxon>Eukaryota</taxon>
        <taxon>Viridiplantae</taxon>
        <taxon>Streptophyta</taxon>
        <taxon>Embryophyta</taxon>
        <taxon>Tracheophyta</taxon>
        <taxon>Spermatophyta</taxon>
        <taxon>Magnoliopsida</taxon>
        <taxon>Liliopsida</taxon>
        <taxon>Poales</taxon>
        <taxon>Poaceae</taxon>
        <taxon>PACMAD clade</taxon>
        <taxon>Panicoideae</taxon>
        <taxon>Andropogonodae</taxon>
        <taxon>Andropogoneae</taxon>
        <taxon>Sorghinae</taxon>
        <taxon>Sorghum</taxon>
    </lineage>
</organism>
<keyword evidence="2" id="KW-1185">Reference proteome</keyword>
<gene>
    <name evidence="1" type="ORF">SORBI_3008G088400</name>
</gene>
<dbReference type="Proteomes" id="UP000000768">
    <property type="component" value="Chromosome 8"/>
</dbReference>
<evidence type="ECO:0000313" key="1">
    <source>
        <dbReference type="EMBL" id="KXG23370.1"/>
    </source>
</evidence>
<name>A0A1B6PCA1_SORBI</name>
<dbReference type="InParanoid" id="A0A1B6PCA1"/>